<dbReference type="InterPro" id="IPR051202">
    <property type="entry name" value="Peptidase_C40"/>
</dbReference>
<dbReference type="EMBL" id="JQCE01000021">
    <property type="protein sequence ID" value="KRO17136.1"/>
    <property type="molecule type" value="Genomic_DNA"/>
</dbReference>
<dbReference type="Gene3D" id="3.90.1720.10">
    <property type="entry name" value="endopeptidase domain like (from Nostoc punctiforme)"/>
    <property type="match status" value="1"/>
</dbReference>
<evidence type="ECO:0000313" key="7">
    <source>
        <dbReference type="Proteomes" id="UP000050969"/>
    </source>
</evidence>
<keyword evidence="2" id="KW-0645">Protease</keyword>
<evidence type="ECO:0000259" key="5">
    <source>
        <dbReference type="PROSITE" id="PS51935"/>
    </source>
</evidence>
<gene>
    <name evidence="6" type="ORF">IV56_GL000461</name>
</gene>
<evidence type="ECO:0000256" key="1">
    <source>
        <dbReference type="ARBA" id="ARBA00007074"/>
    </source>
</evidence>
<dbReference type="AlphaFoldDB" id="A0A0R2MY75"/>
<proteinExistence type="inferred from homology"/>
<dbReference type="STRING" id="1293598.IV56_GL000461"/>
<dbReference type="GO" id="GO:0006508">
    <property type="term" value="P:proteolysis"/>
    <property type="evidence" value="ECO:0007669"/>
    <property type="project" value="UniProtKB-KW"/>
</dbReference>
<dbReference type="PANTHER" id="PTHR47053:SF1">
    <property type="entry name" value="MUREIN DD-ENDOPEPTIDASE MEPH-RELATED"/>
    <property type="match status" value="1"/>
</dbReference>
<accession>A0A0R2MY75</accession>
<dbReference type="InterPro" id="IPR000064">
    <property type="entry name" value="NLP_P60_dom"/>
</dbReference>
<comment type="caution">
    <text evidence="6">The sequence shown here is derived from an EMBL/GenBank/DDBJ whole genome shotgun (WGS) entry which is preliminary data.</text>
</comment>
<dbReference type="SUPFAM" id="SSF54001">
    <property type="entry name" value="Cysteine proteinases"/>
    <property type="match status" value="1"/>
</dbReference>
<dbReference type="Pfam" id="PF00877">
    <property type="entry name" value="NLPC_P60"/>
    <property type="match status" value="1"/>
</dbReference>
<reference evidence="6 7" key="1">
    <citation type="journal article" date="2015" name="Genome Announc.">
        <title>Expanding the biotechnology potential of lactobacilli through comparative genomics of 213 strains and associated genera.</title>
        <authorList>
            <person name="Sun Z."/>
            <person name="Harris H.M."/>
            <person name="McCann A."/>
            <person name="Guo C."/>
            <person name="Argimon S."/>
            <person name="Zhang W."/>
            <person name="Yang X."/>
            <person name="Jeffery I.B."/>
            <person name="Cooney J.C."/>
            <person name="Kagawa T.F."/>
            <person name="Liu W."/>
            <person name="Song Y."/>
            <person name="Salvetti E."/>
            <person name="Wrobel A."/>
            <person name="Rasinkangas P."/>
            <person name="Parkhill J."/>
            <person name="Rea M.C."/>
            <person name="O'Sullivan O."/>
            <person name="Ritari J."/>
            <person name="Douillard F.P."/>
            <person name="Paul Ross R."/>
            <person name="Yang R."/>
            <person name="Briner A.E."/>
            <person name="Felis G.E."/>
            <person name="de Vos W.M."/>
            <person name="Barrangou R."/>
            <person name="Klaenhammer T.R."/>
            <person name="Caufield P.W."/>
            <person name="Cui Y."/>
            <person name="Zhang H."/>
            <person name="O'Toole P.W."/>
        </authorList>
    </citation>
    <scope>NUCLEOTIDE SEQUENCE [LARGE SCALE GENOMIC DNA]</scope>
    <source>
        <strain evidence="6 7">DSM 24301</strain>
    </source>
</reference>
<dbReference type="PROSITE" id="PS51935">
    <property type="entry name" value="NLPC_P60"/>
    <property type="match status" value="1"/>
</dbReference>
<dbReference type="GO" id="GO:0008234">
    <property type="term" value="F:cysteine-type peptidase activity"/>
    <property type="evidence" value="ECO:0007669"/>
    <property type="project" value="UniProtKB-KW"/>
</dbReference>
<comment type="similarity">
    <text evidence="1">Belongs to the peptidase C40 family.</text>
</comment>
<dbReference type="InterPro" id="IPR038765">
    <property type="entry name" value="Papain-like_cys_pep_sf"/>
</dbReference>
<dbReference type="PANTHER" id="PTHR47053">
    <property type="entry name" value="MUREIN DD-ENDOPEPTIDASE MEPH-RELATED"/>
    <property type="match status" value="1"/>
</dbReference>
<protein>
    <submittedName>
        <fullName evidence="6">Cell wall-associated hydrolase</fullName>
    </submittedName>
</protein>
<evidence type="ECO:0000256" key="4">
    <source>
        <dbReference type="ARBA" id="ARBA00022807"/>
    </source>
</evidence>
<keyword evidence="7" id="KW-1185">Reference proteome</keyword>
<sequence>MKSLKKHLAGIAAAAFIGLVGIGFGGQANHVDAATAGQVITINYVPNYGIAVWNSPNAGKAATGQVLKHGTAWKVTGTKTVNGKTWYNLGGAQWIDGSYTVDGYAPVAQAPSAKVQAVIALAKKQIGKPYVWGAKGPYSFDCSGLMYYVFANAAGKNIGGWTVPQESAGTQVSLSNLKAGDLVFWGSRGATYHVGLYIGNGQYLHAPAPGQSVKIQSLSSYGPSFGVRVL</sequence>
<dbReference type="OrthoDB" id="1654978at2"/>
<evidence type="ECO:0000256" key="2">
    <source>
        <dbReference type="ARBA" id="ARBA00022670"/>
    </source>
</evidence>
<keyword evidence="4" id="KW-0788">Thiol protease</keyword>
<dbReference type="Pfam" id="PF03217">
    <property type="entry name" value="SlpA"/>
    <property type="match status" value="1"/>
</dbReference>
<dbReference type="InterPro" id="IPR024968">
    <property type="entry name" value="SlpA_C_lactobacillus"/>
</dbReference>
<dbReference type="RefSeq" id="WP_147661008.1">
    <property type="nucleotide sequence ID" value="NZ_BBBX01000006.1"/>
</dbReference>
<keyword evidence="3 6" id="KW-0378">Hydrolase</keyword>
<dbReference type="Proteomes" id="UP000050969">
    <property type="component" value="Unassembled WGS sequence"/>
</dbReference>
<evidence type="ECO:0000256" key="3">
    <source>
        <dbReference type="ARBA" id="ARBA00022801"/>
    </source>
</evidence>
<organism evidence="6 7">
    <name type="scientific">Lacticaseibacillus saniviri JCM 17471 = DSM 24301</name>
    <dbReference type="NCBI Taxonomy" id="1293598"/>
    <lineage>
        <taxon>Bacteria</taxon>
        <taxon>Bacillati</taxon>
        <taxon>Bacillota</taxon>
        <taxon>Bacilli</taxon>
        <taxon>Lactobacillales</taxon>
        <taxon>Lactobacillaceae</taxon>
        <taxon>Lacticaseibacillus</taxon>
    </lineage>
</organism>
<feature type="domain" description="NlpC/P60" evidence="5">
    <location>
        <begin position="112"/>
        <end position="230"/>
    </location>
</feature>
<evidence type="ECO:0000313" key="6">
    <source>
        <dbReference type="EMBL" id="KRO17136.1"/>
    </source>
</evidence>
<name>A0A0R2MY75_9LACO</name>
<dbReference type="PATRIC" id="fig|1293598.4.peg.494"/>